<dbReference type="PANTHER" id="PTHR10381:SF70">
    <property type="entry name" value="ATP-DEPENDENT CLP PROTEASE PROTEOLYTIC SUBUNIT"/>
    <property type="match status" value="1"/>
</dbReference>
<dbReference type="GO" id="GO:0004252">
    <property type="term" value="F:serine-type endopeptidase activity"/>
    <property type="evidence" value="ECO:0007669"/>
    <property type="project" value="InterPro"/>
</dbReference>
<dbReference type="InterPro" id="IPR029045">
    <property type="entry name" value="ClpP/crotonase-like_dom_sf"/>
</dbReference>
<evidence type="ECO:0000256" key="1">
    <source>
        <dbReference type="ARBA" id="ARBA00007039"/>
    </source>
</evidence>
<comment type="caution">
    <text evidence="7">The sequence shown here is derived from an EMBL/GenBank/DDBJ whole genome shotgun (WGS) entry which is preliminary data.</text>
</comment>
<dbReference type="GO" id="GO:0009368">
    <property type="term" value="C:endopeptidase Clp complex"/>
    <property type="evidence" value="ECO:0007669"/>
    <property type="project" value="TreeGrafter"/>
</dbReference>
<comment type="similarity">
    <text evidence="1 6">Belongs to the peptidase S14 family.</text>
</comment>
<dbReference type="EMBL" id="RKMG01000002">
    <property type="protein sequence ID" value="RPA65099.1"/>
    <property type="molecule type" value="Genomic_DNA"/>
</dbReference>
<dbReference type="AlphaFoldDB" id="A0A3N4GQA7"/>
<dbReference type="Proteomes" id="UP000273977">
    <property type="component" value="Unassembled WGS sequence"/>
</dbReference>
<keyword evidence="2" id="KW-0963">Cytoplasm</keyword>
<accession>A0A3N4GQA7</accession>
<evidence type="ECO:0000256" key="6">
    <source>
        <dbReference type="RuleBase" id="RU003567"/>
    </source>
</evidence>
<proteinExistence type="inferred from homology"/>
<dbReference type="GO" id="GO:0004176">
    <property type="term" value="F:ATP-dependent peptidase activity"/>
    <property type="evidence" value="ECO:0007669"/>
    <property type="project" value="InterPro"/>
</dbReference>
<dbReference type="SUPFAM" id="SSF52096">
    <property type="entry name" value="ClpP/crotonase"/>
    <property type="match status" value="1"/>
</dbReference>
<keyword evidence="4" id="KW-0378">Hydrolase</keyword>
<dbReference type="InterPro" id="IPR001907">
    <property type="entry name" value="ClpP"/>
</dbReference>
<protein>
    <recommendedName>
        <fullName evidence="6">ATP-dependent Clp protease proteolytic subunit</fullName>
    </recommendedName>
</protein>
<organism evidence="7 8">
    <name type="scientific">Aerococcus agrisoli</name>
    <dbReference type="NCBI Taxonomy" id="2487350"/>
    <lineage>
        <taxon>Bacteria</taxon>
        <taxon>Bacillati</taxon>
        <taxon>Bacillota</taxon>
        <taxon>Bacilli</taxon>
        <taxon>Lactobacillales</taxon>
        <taxon>Aerococcaceae</taxon>
        <taxon>Aerococcus</taxon>
    </lineage>
</organism>
<keyword evidence="3 7" id="KW-0645">Protease</keyword>
<keyword evidence="8" id="KW-1185">Reference proteome</keyword>
<dbReference type="GO" id="GO:0006515">
    <property type="term" value="P:protein quality control for misfolded or incompletely synthesized proteins"/>
    <property type="evidence" value="ECO:0007669"/>
    <property type="project" value="TreeGrafter"/>
</dbReference>
<dbReference type="InterPro" id="IPR023562">
    <property type="entry name" value="ClpP/TepA"/>
</dbReference>
<name>A0A3N4GQA7_9LACT</name>
<evidence type="ECO:0000313" key="8">
    <source>
        <dbReference type="Proteomes" id="UP000273977"/>
    </source>
</evidence>
<dbReference type="OrthoDB" id="9806592at2"/>
<gene>
    <name evidence="7" type="ORF">EF384_01140</name>
</gene>
<evidence type="ECO:0000256" key="2">
    <source>
        <dbReference type="ARBA" id="ARBA00022490"/>
    </source>
</evidence>
<dbReference type="PRINTS" id="PR00127">
    <property type="entry name" value="CLPPROTEASEP"/>
</dbReference>
<reference evidence="7 8" key="1">
    <citation type="submission" date="2018-11" db="EMBL/GenBank/DDBJ databases">
        <title>Aerococcus sp. SJQ22, whole genome shotgun sequence.</title>
        <authorList>
            <person name="Sun L."/>
            <person name="Gao X."/>
            <person name="Chen W."/>
            <person name="Huang K."/>
        </authorList>
    </citation>
    <scope>NUCLEOTIDE SEQUENCE [LARGE SCALE GENOMIC DNA]</scope>
    <source>
        <strain evidence="7 8">SJQ22</strain>
    </source>
</reference>
<keyword evidence="5" id="KW-0720">Serine protease</keyword>
<evidence type="ECO:0000313" key="7">
    <source>
        <dbReference type="EMBL" id="RPA65099.1"/>
    </source>
</evidence>
<dbReference type="CDD" id="cd07016">
    <property type="entry name" value="S14_ClpP_1"/>
    <property type="match status" value="1"/>
</dbReference>
<dbReference type="PANTHER" id="PTHR10381">
    <property type="entry name" value="ATP-DEPENDENT CLP PROTEASE PROTEOLYTIC SUBUNIT"/>
    <property type="match status" value="1"/>
</dbReference>
<sequence length="228" mass="24820">MDSTSPKDISDTLADMTDDVVIEINSYGGYVDAGNQIYSDLKNYPGNVTVEVLMAGSAASVIAMAGDKVKMSPVGRIMIHNASVGAQGDYHAMDAASEALQMANSAIANAYVGKSGIAKEEALALMNKETWMDADKALEYGFVDEVIEYTESTPVFELVANGLTNGIIPQNVIDKVRNDKQLPMASVQVNTDEIVDKIYEKLKADFDVEIENNKKEEPKAKSFERFLF</sequence>
<dbReference type="NCBIfam" id="NF045542">
    <property type="entry name" value="Clp_rel_HeadMat"/>
    <property type="match status" value="1"/>
</dbReference>
<evidence type="ECO:0000256" key="5">
    <source>
        <dbReference type="ARBA" id="ARBA00022825"/>
    </source>
</evidence>
<dbReference type="Gene3D" id="3.90.226.10">
    <property type="entry name" value="2-enoyl-CoA Hydratase, Chain A, domain 1"/>
    <property type="match status" value="1"/>
</dbReference>
<dbReference type="GO" id="GO:0051117">
    <property type="term" value="F:ATPase binding"/>
    <property type="evidence" value="ECO:0007669"/>
    <property type="project" value="TreeGrafter"/>
</dbReference>
<evidence type="ECO:0000256" key="3">
    <source>
        <dbReference type="ARBA" id="ARBA00022670"/>
    </source>
</evidence>
<dbReference type="Pfam" id="PF00574">
    <property type="entry name" value="CLP_protease"/>
    <property type="match status" value="1"/>
</dbReference>
<evidence type="ECO:0000256" key="4">
    <source>
        <dbReference type="ARBA" id="ARBA00022801"/>
    </source>
</evidence>